<organism evidence="2 3">
    <name type="scientific">Ascaris lumbricoides</name>
    <name type="common">Giant roundworm</name>
    <dbReference type="NCBI Taxonomy" id="6252"/>
    <lineage>
        <taxon>Eukaryota</taxon>
        <taxon>Metazoa</taxon>
        <taxon>Ecdysozoa</taxon>
        <taxon>Nematoda</taxon>
        <taxon>Chromadorea</taxon>
        <taxon>Rhabditida</taxon>
        <taxon>Spirurina</taxon>
        <taxon>Ascaridomorpha</taxon>
        <taxon>Ascaridoidea</taxon>
        <taxon>Ascarididae</taxon>
        <taxon>Ascaris</taxon>
    </lineage>
</organism>
<evidence type="ECO:0000259" key="1">
    <source>
        <dbReference type="Pfam" id="PF01553"/>
    </source>
</evidence>
<evidence type="ECO:0000313" key="2">
    <source>
        <dbReference type="Proteomes" id="UP000036681"/>
    </source>
</evidence>
<evidence type="ECO:0000313" key="3">
    <source>
        <dbReference type="WBParaSite" id="ALUE_0001051201-mRNA-1"/>
    </source>
</evidence>
<feature type="domain" description="Phospholipid/glycerol acyltransferase" evidence="1">
    <location>
        <begin position="33"/>
        <end position="125"/>
    </location>
</feature>
<dbReference type="GO" id="GO:0005783">
    <property type="term" value="C:endoplasmic reticulum"/>
    <property type="evidence" value="ECO:0007669"/>
    <property type="project" value="TreeGrafter"/>
</dbReference>
<dbReference type="GO" id="GO:0036149">
    <property type="term" value="P:phosphatidylinositol acyl-chain remodeling"/>
    <property type="evidence" value="ECO:0007669"/>
    <property type="project" value="TreeGrafter"/>
</dbReference>
<protein>
    <submittedName>
        <fullName evidence="3">PlsC domain-containing protein</fullName>
    </submittedName>
</protein>
<dbReference type="WBParaSite" id="ALUE_0001051201-mRNA-1">
    <property type="protein sequence ID" value="ALUE_0001051201-mRNA-1"/>
    <property type="gene ID" value="ALUE_0001051201"/>
</dbReference>
<dbReference type="PANTHER" id="PTHR10983">
    <property type="entry name" value="1-ACYLGLYCEROL-3-PHOSPHATE ACYLTRANSFERASE-RELATED"/>
    <property type="match status" value="1"/>
</dbReference>
<dbReference type="Proteomes" id="UP000036681">
    <property type="component" value="Unplaced"/>
</dbReference>
<name>A0A0M3I262_ASCLU</name>
<dbReference type="AlphaFoldDB" id="A0A0M3I262"/>
<dbReference type="PANTHER" id="PTHR10983:SF20">
    <property type="entry name" value="LYSOPHOSPHATIDYLINOSITOL ACYLTRANSFERASE 10"/>
    <property type="match status" value="1"/>
</dbReference>
<dbReference type="InterPro" id="IPR002123">
    <property type="entry name" value="Plipid/glycerol_acylTrfase"/>
</dbReference>
<dbReference type="GO" id="GO:0016746">
    <property type="term" value="F:acyltransferase activity"/>
    <property type="evidence" value="ECO:0007669"/>
    <property type="project" value="InterPro"/>
</dbReference>
<dbReference type="Pfam" id="PF01553">
    <property type="entry name" value="Acyltransferase"/>
    <property type="match status" value="1"/>
</dbReference>
<accession>A0A0M3I262</accession>
<dbReference type="SUPFAM" id="SSF69593">
    <property type="entry name" value="Glycerol-3-phosphate (1)-acyltransferase"/>
    <property type="match status" value="1"/>
</dbReference>
<sequence>MIDANCLICAHLRAIPSHVRITTFLEYIFGVAFTVTGDPIDSEKPALVIMNHRTRLDWMYFWSAIFKINPWLICSSKISLKEQLRKLPGAGFGMAANHFIFLQRHIDEDKRRLSEAIDYYVAMRRNYQVGELMHPFELQFAIKDR</sequence>
<keyword evidence="2" id="KW-1185">Reference proteome</keyword>
<reference evidence="3" key="1">
    <citation type="submission" date="2017-02" db="UniProtKB">
        <authorList>
            <consortium name="WormBaseParasite"/>
        </authorList>
    </citation>
    <scope>IDENTIFICATION</scope>
</reference>
<proteinExistence type="predicted"/>
<dbReference type="CDD" id="cd07990">
    <property type="entry name" value="LPLAT_LCLAT1-like"/>
    <property type="match status" value="1"/>
</dbReference>